<gene>
    <name evidence="1" type="ORF">M6B38_281125</name>
</gene>
<proteinExistence type="predicted"/>
<organism evidence="1 2">
    <name type="scientific">Iris pallida</name>
    <name type="common">Sweet iris</name>
    <dbReference type="NCBI Taxonomy" id="29817"/>
    <lineage>
        <taxon>Eukaryota</taxon>
        <taxon>Viridiplantae</taxon>
        <taxon>Streptophyta</taxon>
        <taxon>Embryophyta</taxon>
        <taxon>Tracheophyta</taxon>
        <taxon>Spermatophyta</taxon>
        <taxon>Magnoliopsida</taxon>
        <taxon>Liliopsida</taxon>
        <taxon>Asparagales</taxon>
        <taxon>Iridaceae</taxon>
        <taxon>Iridoideae</taxon>
        <taxon>Irideae</taxon>
        <taxon>Iris</taxon>
    </lineage>
</organism>
<evidence type="ECO:0000313" key="1">
    <source>
        <dbReference type="EMBL" id="KAJ6846494.1"/>
    </source>
</evidence>
<protein>
    <submittedName>
        <fullName evidence="1">Acyl-CoA-binding protein</fullName>
    </submittedName>
</protein>
<comment type="caution">
    <text evidence="1">The sequence shown here is derived from an EMBL/GenBank/DDBJ whole genome shotgun (WGS) entry which is preliminary data.</text>
</comment>
<reference evidence="1" key="1">
    <citation type="journal article" date="2023" name="GigaByte">
        <title>Genome assembly of the bearded iris, Iris pallida Lam.</title>
        <authorList>
            <person name="Bruccoleri R.E."/>
            <person name="Oakeley E.J."/>
            <person name="Faust A.M.E."/>
            <person name="Altorfer M."/>
            <person name="Dessus-Babus S."/>
            <person name="Burckhardt D."/>
            <person name="Oertli M."/>
            <person name="Naumann U."/>
            <person name="Petersen F."/>
            <person name="Wong J."/>
        </authorList>
    </citation>
    <scope>NUCLEOTIDE SEQUENCE</scope>
    <source>
        <strain evidence="1">GSM-AAB239-AS_SAM_17_03QT</strain>
    </source>
</reference>
<dbReference type="EMBL" id="JANAVB010005598">
    <property type="protein sequence ID" value="KAJ6846494.1"/>
    <property type="molecule type" value="Genomic_DNA"/>
</dbReference>
<name>A0AAX6I162_IRIPA</name>
<reference evidence="1" key="2">
    <citation type="submission" date="2023-04" db="EMBL/GenBank/DDBJ databases">
        <authorList>
            <person name="Bruccoleri R.E."/>
            <person name="Oakeley E.J."/>
            <person name="Faust A.-M."/>
            <person name="Dessus-Babus S."/>
            <person name="Altorfer M."/>
            <person name="Burckhardt D."/>
            <person name="Oertli M."/>
            <person name="Naumann U."/>
            <person name="Petersen F."/>
            <person name="Wong J."/>
        </authorList>
    </citation>
    <scope>NUCLEOTIDE SEQUENCE</scope>
    <source>
        <strain evidence="1">GSM-AAB239-AS_SAM_17_03QT</strain>
        <tissue evidence="1">Leaf</tissue>
    </source>
</reference>
<evidence type="ECO:0000313" key="2">
    <source>
        <dbReference type="Proteomes" id="UP001140949"/>
    </source>
</evidence>
<sequence>MLGDLAVSRGIGVMDVTLLGIGWEEQFLNVWGTYALSYYCRLSPLEIRSWILMPDFLLAYGIR</sequence>
<accession>A0AAX6I162</accession>
<dbReference type="Proteomes" id="UP001140949">
    <property type="component" value="Unassembled WGS sequence"/>
</dbReference>
<keyword evidence="2" id="KW-1185">Reference proteome</keyword>
<dbReference type="AlphaFoldDB" id="A0AAX6I162"/>